<evidence type="ECO:0000256" key="8">
    <source>
        <dbReference type="ARBA" id="ARBA00037998"/>
    </source>
</evidence>
<feature type="transmembrane region" description="Helical" evidence="9">
    <location>
        <begin position="194"/>
        <end position="216"/>
    </location>
</feature>
<feature type="transmembrane region" description="Helical" evidence="9">
    <location>
        <begin position="142"/>
        <end position="162"/>
    </location>
</feature>
<dbReference type="CDD" id="cd06582">
    <property type="entry name" value="TM_PBP1_LivH_like"/>
    <property type="match status" value="1"/>
</dbReference>
<protein>
    <submittedName>
        <fullName evidence="10">Branched-chain amino acid ABC transporter permease</fullName>
    </submittedName>
</protein>
<keyword evidence="2" id="KW-0813">Transport</keyword>
<evidence type="ECO:0000256" key="5">
    <source>
        <dbReference type="ARBA" id="ARBA00022970"/>
    </source>
</evidence>
<evidence type="ECO:0000256" key="6">
    <source>
        <dbReference type="ARBA" id="ARBA00022989"/>
    </source>
</evidence>
<sequence>MSLTLFLILCLNGLQYGMLLFLIAAGLTLVFGVMGFINLAHGVQYMVGAYLAFAYTALTGNFLLAVVLSLGTALLFGLLLEYFVFRHLYSRSHLDQVLATFGIIIFLNELAKVIFGPTTLTIAPPEFLSGSIQLTDTLRYPVYRFFTIFAGLAVALLLFVTVSYTRIGMLIRAGATTPEMVAALGVNIKRLFMIVFGVGAMLAGFAGVIAAPIFAIEPGMGDNILIVAFVVIIIGGIGSIGGAFVAALLVGLIDTLGRSLATDVLSFVFNPSFANQIGPALASMMIYLLMAAILVFRPKGLLPAKGVA</sequence>
<keyword evidence="4 9" id="KW-0812">Transmembrane</keyword>
<evidence type="ECO:0000313" key="10">
    <source>
        <dbReference type="EMBL" id="QCO54380.1"/>
    </source>
</evidence>
<dbReference type="PANTHER" id="PTHR11795:SF442">
    <property type="entry name" value="ABC TRANSPORTER ATP-BINDING PROTEIN"/>
    <property type="match status" value="1"/>
</dbReference>
<gene>
    <name evidence="10" type="ORF">EOK75_00140</name>
</gene>
<dbReference type="InterPro" id="IPR052157">
    <property type="entry name" value="BCAA_transport_permease"/>
</dbReference>
<dbReference type="EMBL" id="CP039964">
    <property type="protein sequence ID" value="QCO54380.1"/>
    <property type="molecule type" value="Genomic_DNA"/>
</dbReference>
<dbReference type="RefSeq" id="WP_137192064.1">
    <property type="nucleotide sequence ID" value="NZ_CP039964.1"/>
</dbReference>
<evidence type="ECO:0000256" key="3">
    <source>
        <dbReference type="ARBA" id="ARBA00022475"/>
    </source>
</evidence>
<dbReference type="GO" id="GO:0022857">
    <property type="term" value="F:transmembrane transporter activity"/>
    <property type="evidence" value="ECO:0007669"/>
    <property type="project" value="InterPro"/>
</dbReference>
<dbReference type="KEGG" id="pseb:EOK75_00140"/>
<comment type="similarity">
    <text evidence="8">Belongs to the binding-protein-dependent transport system permease family. LivHM subfamily.</text>
</comment>
<feature type="transmembrane region" description="Helical" evidence="9">
    <location>
        <begin position="97"/>
        <end position="122"/>
    </location>
</feature>
<feature type="transmembrane region" description="Helical" evidence="9">
    <location>
        <begin position="223"/>
        <end position="253"/>
    </location>
</feature>
<feature type="transmembrane region" description="Helical" evidence="9">
    <location>
        <begin position="6"/>
        <end position="29"/>
    </location>
</feature>
<dbReference type="InterPro" id="IPR001851">
    <property type="entry name" value="ABC_transp_permease"/>
</dbReference>
<evidence type="ECO:0000256" key="7">
    <source>
        <dbReference type="ARBA" id="ARBA00023136"/>
    </source>
</evidence>
<dbReference type="GO" id="GO:0005886">
    <property type="term" value="C:plasma membrane"/>
    <property type="evidence" value="ECO:0007669"/>
    <property type="project" value="UniProtKB-SubCell"/>
</dbReference>
<proteinExistence type="inferred from homology"/>
<evidence type="ECO:0000256" key="1">
    <source>
        <dbReference type="ARBA" id="ARBA00004651"/>
    </source>
</evidence>
<dbReference type="Pfam" id="PF02653">
    <property type="entry name" value="BPD_transp_2"/>
    <property type="match status" value="1"/>
</dbReference>
<organism evidence="10 11">
    <name type="scientific">Pseudorhodobacter turbinis</name>
    <dbReference type="NCBI Taxonomy" id="2500533"/>
    <lineage>
        <taxon>Bacteria</taxon>
        <taxon>Pseudomonadati</taxon>
        <taxon>Pseudomonadota</taxon>
        <taxon>Alphaproteobacteria</taxon>
        <taxon>Rhodobacterales</taxon>
        <taxon>Paracoccaceae</taxon>
        <taxon>Pseudorhodobacter</taxon>
    </lineage>
</organism>
<keyword evidence="7 9" id="KW-0472">Membrane</keyword>
<evidence type="ECO:0000256" key="9">
    <source>
        <dbReference type="SAM" id="Phobius"/>
    </source>
</evidence>
<keyword evidence="6 9" id="KW-1133">Transmembrane helix</keyword>
<evidence type="ECO:0000256" key="4">
    <source>
        <dbReference type="ARBA" id="ARBA00022692"/>
    </source>
</evidence>
<dbReference type="AlphaFoldDB" id="A0A4P8EC08"/>
<dbReference type="PANTHER" id="PTHR11795">
    <property type="entry name" value="BRANCHED-CHAIN AMINO ACID TRANSPORT SYSTEM PERMEASE PROTEIN LIVH"/>
    <property type="match status" value="1"/>
</dbReference>
<dbReference type="OrthoDB" id="9807115at2"/>
<feature type="transmembrane region" description="Helical" evidence="9">
    <location>
        <begin position="273"/>
        <end position="296"/>
    </location>
</feature>
<name>A0A4P8EC08_9RHOB</name>
<reference evidence="10 11" key="1">
    <citation type="submission" date="2019-05" db="EMBL/GenBank/DDBJ databases">
        <title>Pseudorhodobacter turbinis sp. nov., isolated from the gut of the Korean turban shell.</title>
        <authorList>
            <person name="Jeong Y.-S."/>
            <person name="Kang W.-R."/>
            <person name="Bae J.-W."/>
        </authorList>
    </citation>
    <scope>NUCLEOTIDE SEQUENCE [LARGE SCALE GENOMIC DNA]</scope>
    <source>
        <strain evidence="10 11">S12M18</strain>
    </source>
</reference>
<keyword evidence="5" id="KW-0029">Amino-acid transport</keyword>
<feature type="transmembrane region" description="Helical" evidence="9">
    <location>
        <begin position="36"/>
        <end position="56"/>
    </location>
</feature>
<dbReference type="Proteomes" id="UP000298631">
    <property type="component" value="Chromosome"/>
</dbReference>
<feature type="transmembrane region" description="Helical" evidence="9">
    <location>
        <begin position="62"/>
        <end position="85"/>
    </location>
</feature>
<evidence type="ECO:0000256" key="2">
    <source>
        <dbReference type="ARBA" id="ARBA00022448"/>
    </source>
</evidence>
<comment type="subcellular location">
    <subcellularLocation>
        <location evidence="1">Cell membrane</location>
        <topology evidence="1">Multi-pass membrane protein</topology>
    </subcellularLocation>
</comment>
<evidence type="ECO:0000313" key="11">
    <source>
        <dbReference type="Proteomes" id="UP000298631"/>
    </source>
</evidence>
<keyword evidence="11" id="KW-1185">Reference proteome</keyword>
<keyword evidence="3" id="KW-1003">Cell membrane</keyword>
<dbReference type="GO" id="GO:0006865">
    <property type="term" value="P:amino acid transport"/>
    <property type="evidence" value="ECO:0007669"/>
    <property type="project" value="UniProtKB-KW"/>
</dbReference>
<accession>A0A4P8EC08</accession>